<evidence type="ECO:0000313" key="2">
    <source>
        <dbReference type="Proteomes" id="UP000033203"/>
    </source>
</evidence>
<dbReference type="Proteomes" id="UP000033203">
    <property type="component" value="Unassembled WGS sequence"/>
</dbReference>
<name>A0A0D1MDA2_9SPHN</name>
<dbReference type="PATRIC" id="fig|1549858.7.peg.243"/>
<proteinExistence type="predicted"/>
<dbReference type="SUPFAM" id="SSF55781">
    <property type="entry name" value="GAF domain-like"/>
    <property type="match status" value="1"/>
</dbReference>
<dbReference type="EMBL" id="JXTP01000028">
    <property type="protein sequence ID" value="KIU28532.1"/>
    <property type="molecule type" value="Genomic_DNA"/>
</dbReference>
<protein>
    <submittedName>
        <fullName evidence="1">Uncharacterized protein</fullName>
    </submittedName>
</protein>
<reference evidence="1 2" key="1">
    <citation type="submission" date="2015-01" db="EMBL/GenBank/DDBJ databases">
        <title>Genome of Sphingomonas taxi strain 30a.</title>
        <authorList>
            <person name="Eevers N."/>
            <person name="Van Hamme J."/>
            <person name="Bottos E."/>
            <person name="Weyens N."/>
            <person name="Vangronsveld J."/>
        </authorList>
    </citation>
    <scope>NUCLEOTIDE SEQUENCE [LARGE SCALE GENOMIC DNA]</scope>
    <source>
        <strain evidence="1 2">30a</strain>
    </source>
</reference>
<dbReference type="PANTHER" id="PTHR43102:SF2">
    <property type="entry name" value="GAF DOMAIN-CONTAINING PROTEIN"/>
    <property type="match status" value="1"/>
</dbReference>
<dbReference type="InterPro" id="IPR029016">
    <property type="entry name" value="GAF-like_dom_sf"/>
</dbReference>
<sequence>MLTNLFRERLRSRAVRGLTGGDEASASALDRHVEAAQQGFAAPIAALSLIYDDIQAIHAARGVDVGCLPRRDGFCTLTLDVSDVLECCDATVDPRFATLPSVTGEPFIRYYIGTPLRLIDGIEIGALCVADIKPRPPASLDQKAYLVGLARQASLVMEGRRGARGVRAA</sequence>
<comment type="caution">
    <text evidence="1">The sequence shown here is derived from an EMBL/GenBank/DDBJ whole genome shotgun (WGS) entry which is preliminary data.</text>
</comment>
<accession>A0A0D1MDA2</accession>
<dbReference type="PANTHER" id="PTHR43102">
    <property type="entry name" value="SLR1143 PROTEIN"/>
    <property type="match status" value="1"/>
</dbReference>
<dbReference type="AlphaFoldDB" id="A0A0D1MDA2"/>
<organism evidence="1 2">
    <name type="scientific">Sphingomonas melonis</name>
    <dbReference type="NCBI Taxonomy" id="152682"/>
    <lineage>
        <taxon>Bacteria</taxon>
        <taxon>Pseudomonadati</taxon>
        <taxon>Pseudomonadota</taxon>
        <taxon>Alphaproteobacteria</taxon>
        <taxon>Sphingomonadales</taxon>
        <taxon>Sphingomonadaceae</taxon>
        <taxon>Sphingomonas</taxon>
    </lineage>
</organism>
<dbReference type="Gene3D" id="3.30.450.40">
    <property type="match status" value="1"/>
</dbReference>
<gene>
    <name evidence="1" type="ORF">SR41_07190</name>
</gene>
<evidence type="ECO:0000313" key="1">
    <source>
        <dbReference type="EMBL" id="KIU28532.1"/>
    </source>
</evidence>